<feature type="compositionally biased region" description="Polar residues" evidence="1">
    <location>
        <begin position="214"/>
        <end position="235"/>
    </location>
</feature>
<feature type="compositionally biased region" description="Polar residues" evidence="1">
    <location>
        <begin position="174"/>
        <end position="185"/>
    </location>
</feature>
<feature type="compositionally biased region" description="Pro residues" evidence="1">
    <location>
        <begin position="148"/>
        <end position="173"/>
    </location>
</feature>
<feature type="compositionally biased region" description="Basic and acidic residues" evidence="1">
    <location>
        <begin position="350"/>
        <end position="362"/>
    </location>
</feature>
<proteinExistence type="predicted"/>
<dbReference type="OrthoDB" id="5989723at2759"/>
<feature type="compositionally biased region" description="Polar residues" evidence="1">
    <location>
        <begin position="61"/>
        <end position="76"/>
    </location>
</feature>
<feature type="compositionally biased region" description="Polar residues" evidence="1">
    <location>
        <begin position="294"/>
        <end position="303"/>
    </location>
</feature>
<sequence length="548" mass="60367">MYKYNKSSPKGAREEEKIAIINTLAELPSTRPSAPDLCLLNNEETTNEESRKLSRPGSLKNFLNDNRSRDITSSAPCSKVAATKANTAPSASLSDVLGDNEKKKEEKAHADTKDDGPEANSCQSNKTRSGPITVNRKAAHPPTSDMPAPSPPIPVRPPTPGRPRPARPPPPTIKQPSKNDATASNAVGKGTCSAKKKANEIFKYRKELNPFANCDSTTNNDFSSLNSDKAFSSSPQRHRGKQKESKIQEYPKADSECPPSDADEINEMSSSTRRKRRRRKRKESENEEHPIERNPSNGTDWGRSSSCSESTETSDKWSVSSLEDIQFVVNTAAMEEVNVKNALQRLAANNEKDAQANREDSGVSKAQLFPSGKEVSSVDFPSTKNDDDSANFGSTNVDASTSKDFKNVYERTILKQAKVSEEENAIEERQGGGDCASNACNRCPELVIYADAELQVVESELFSLLKVMVKLESEMKQAMDTEDCEAEFQSLSLDWLGLNKFRTELNKRKKDLFALLEENKRAQSSGEECLGSYPQVGQHGLNGKPHQK</sequence>
<keyword evidence="3" id="KW-1185">Reference proteome</keyword>
<dbReference type="Proteomes" id="UP000225706">
    <property type="component" value="Unassembled WGS sequence"/>
</dbReference>
<gene>
    <name evidence="2" type="ORF">AWC38_SpisGene12649</name>
</gene>
<feature type="region of interest" description="Disordered" evidence="1">
    <location>
        <begin position="207"/>
        <end position="320"/>
    </location>
</feature>
<feature type="compositionally biased region" description="Basic and acidic residues" evidence="1">
    <location>
        <begin position="282"/>
        <end position="292"/>
    </location>
</feature>
<accession>A0A2B4RYV2</accession>
<feature type="compositionally biased region" description="Basic and acidic residues" evidence="1">
    <location>
        <begin position="242"/>
        <end position="255"/>
    </location>
</feature>
<feature type="compositionally biased region" description="Basic residues" evidence="1">
    <location>
        <begin position="272"/>
        <end position="281"/>
    </location>
</feature>
<feature type="region of interest" description="Disordered" evidence="1">
    <location>
        <begin position="28"/>
        <end position="194"/>
    </location>
</feature>
<name>A0A2B4RYV2_STYPI</name>
<reference evidence="3" key="1">
    <citation type="journal article" date="2017" name="bioRxiv">
        <title>Comparative analysis of the genomes of Stylophora pistillata and Acropora digitifera provides evidence for extensive differences between species of corals.</title>
        <authorList>
            <person name="Voolstra C.R."/>
            <person name="Li Y."/>
            <person name="Liew Y.J."/>
            <person name="Baumgarten S."/>
            <person name="Zoccola D."/>
            <person name="Flot J.-F."/>
            <person name="Tambutte S."/>
            <person name="Allemand D."/>
            <person name="Aranda M."/>
        </authorList>
    </citation>
    <scope>NUCLEOTIDE SEQUENCE [LARGE SCALE GENOMIC DNA]</scope>
</reference>
<organism evidence="2 3">
    <name type="scientific">Stylophora pistillata</name>
    <name type="common">Smooth cauliflower coral</name>
    <dbReference type="NCBI Taxonomy" id="50429"/>
    <lineage>
        <taxon>Eukaryota</taxon>
        <taxon>Metazoa</taxon>
        <taxon>Cnidaria</taxon>
        <taxon>Anthozoa</taxon>
        <taxon>Hexacorallia</taxon>
        <taxon>Scleractinia</taxon>
        <taxon>Astrocoeniina</taxon>
        <taxon>Pocilloporidae</taxon>
        <taxon>Stylophora</taxon>
    </lineage>
</organism>
<feature type="compositionally biased region" description="Polar residues" evidence="1">
    <location>
        <begin position="84"/>
        <end position="93"/>
    </location>
</feature>
<feature type="region of interest" description="Disordered" evidence="1">
    <location>
        <begin position="350"/>
        <end position="397"/>
    </location>
</feature>
<dbReference type="EMBL" id="LSMT01000228">
    <property type="protein sequence ID" value="PFX22811.1"/>
    <property type="molecule type" value="Genomic_DNA"/>
</dbReference>
<protein>
    <submittedName>
        <fullName evidence="2">Uncharacterized protein</fullName>
    </submittedName>
</protein>
<feature type="region of interest" description="Disordered" evidence="1">
    <location>
        <begin position="523"/>
        <end position="548"/>
    </location>
</feature>
<feature type="compositionally biased region" description="Polar residues" evidence="1">
    <location>
        <begin position="120"/>
        <end position="132"/>
    </location>
</feature>
<feature type="compositionally biased region" description="Basic and acidic residues" evidence="1">
    <location>
        <begin position="99"/>
        <end position="116"/>
    </location>
</feature>
<evidence type="ECO:0000313" key="2">
    <source>
        <dbReference type="EMBL" id="PFX22811.1"/>
    </source>
</evidence>
<evidence type="ECO:0000313" key="3">
    <source>
        <dbReference type="Proteomes" id="UP000225706"/>
    </source>
</evidence>
<comment type="caution">
    <text evidence="2">The sequence shown here is derived from an EMBL/GenBank/DDBJ whole genome shotgun (WGS) entry which is preliminary data.</text>
</comment>
<dbReference type="AlphaFoldDB" id="A0A2B4RYV2"/>
<evidence type="ECO:0000256" key="1">
    <source>
        <dbReference type="SAM" id="MobiDB-lite"/>
    </source>
</evidence>